<dbReference type="Gene3D" id="3.30.565.10">
    <property type="entry name" value="Histidine kinase-like ATPase, C-terminal domain"/>
    <property type="match status" value="1"/>
</dbReference>
<evidence type="ECO:0000259" key="18">
    <source>
        <dbReference type="PROSITE" id="PS50110"/>
    </source>
</evidence>
<proteinExistence type="predicted"/>
<comment type="function">
    <text evidence="13">Member of the two-component regulatory system BvgS/BvgA. Phosphorylates BvgA via a four-step phosphorelay in response to environmental signals.</text>
</comment>
<keyword evidence="4 15" id="KW-0597">Phosphoprotein</keyword>
<dbReference type="EC" id="2.7.13.3" evidence="3"/>
<dbReference type="Gene3D" id="3.30.450.40">
    <property type="match status" value="1"/>
</dbReference>
<feature type="modified residue" description="4-aspartylphosphate" evidence="15">
    <location>
        <position position="789"/>
    </location>
</feature>
<keyword evidence="12" id="KW-0472">Membrane</keyword>
<dbReference type="Pfam" id="PF02518">
    <property type="entry name" value="HATPase_c"/>
    <property type="match status" value="1"/>
</dbReference>
<dbReference type="Pfam" id="PF00512">
    <property type="entry name" value="HisKA"/>
    <property type="match status" value="1"/>
</dbReference>
<evidence type="ECO:0000256" key="15">
    <source>
        <dbReference type="PROSITE-ProRule" id="PRU00169"/>
    </source>
</evidence>
<dbReference type="InterPro" id="IPR005467">
    <property type="entry name" value="His_kinase_dom"/>
</dbReference>
<dbReference type="InterPro" id="IPR001789">
    <property type="entry name" value="Sig_transdc_resp-reg_receiver"/>
</dbReference>
<keyword evidence="6" id="KW-0812">Transmembrane</keyword>
<dbReference type="PROSITE" id="PS50109">
    <property type="entry name" value="HIS_KIN"/>
    <property type="match status" value="1"/>
</dbReference>
<dbReference type="Proteomes" id="UP000510822">
    <property type="component" value="Chromosome"/>
</dbReference>
<dbReference type="InterPro" id="IPR036097">
    <property type="entry name" value="HisK_dim/P_sf"/>
</dbReference>
<evidence type="ECO:0000256" key="14">
    <source>
        <dbReference type="ARBA" id="ARBA00070152"/>
    </source>
</evidence>
<dbReference type="PANTHER" id="PTHR45339">
    <property type="entry name" value="HYBRID SIGNAL TRANSDUCTION HISTIDINE KINASE J"/>
    <property type="match status" value="1"/>
</dbReference>
<reference evidence="19 20" key="1">
    <citation type="journal article" date="2016" name="Int. J. Syst. Evol. Microbiol.">
        <title>Chitinibacter fontanus sp. nov., isolated from a spring.</title>
        <authorList>
            <person name="Sheu S.Y."/>
            <person name="Li Y.S."/>
            <person name="Young C.C."/>
            <person name="Chen W.M."/>
        </authorList>
    </citation>
    <scope>NUCLEOTIDE SEQUENCE [LARGE SCALE GENOMIC DNA]</scope>
    <source>
        <strain evidence="19 20">STM-7</strain>
    </source>
</reference>
<dbReference type="SMART" id="SM00387">
    <property type="entry name" value="HATPase_c"/>
    <property type="match status" value="1"/>
</dbReference>
<organism evidence="19 20">
    <name type="scientific">Chitinibacter fontanus</name>
    <dbReference type="NCBI Taxonomy" id="1737446"/>
    <lineage>
        <taxon>Bacteria</taxon>
        <taxon>Pseudomonadati</taxon>
        <taxon>Pseudomonadota</taxon>
        <taxon>Betaproteobacteria</taxon>
        <taxon>Neisseriales</taxon>
        <taxon>Chitinibacteraceae</taxon>
        <taxon>Chitinibacter</taxon>
    </lineage>
</organism>
<dbReference type="SUPFAM" id="SSF52172">
    <property type="entry name" value="CheY-like"/>
    <property type="match status" value="1"/>
</dbReference>
<dbReference type="InterPro" id="IPR004358">
    <property type="entry name" value="Sig_transdc_His_kin-like_C"/>
</dbReference>
<dbReference type="SMART" id="SM00448">
    <property type="entry name" value="REC"/>
    <property type="match status" value="1"/>
</dbReference>
<protein>
    <recommendedName>
        <fullName evidence="14">Virulence sensor protein BvgS</fullName>
        <ecNumber evidence="3">2.7.13.3</ecNumber>
    </recommendedName>
</protein>
<dbReference type="CDD" id="cd00082">
    <property type="entry name" value="HisKA"/>
    <property type="match status" value="1"/>
</dbReference>
<evidence type="ECO:0000256" key="1">
    <source>
        <dbReference type="ARBA" id="ARBA00000085"/>
    </source>
</evidence>
<keyword evidence="7" id="KW-0547">Nucleotide-binding</keyword>
<keyword evidence="5" id="KW-0808">Transferase</keyword>
<dbReference type="FunFam" id="1.10.287.130:FF:000004">
    <property type="entry name" value="Ethylene receptor 1"/>
    <property type="match status" value="1"/>
</dbReference>
<dbReference type="SUPFAM" id="SSF47384">
    <property type="entry name" value="Homodimeric domain of signal transducing histidine kinase"/>
    <property type="match status" value="1"/>
</dbReference>
<dbReference type="AlphaFoldDB" id="A0A7D5ZEY4"/>
<dbReference type="PRINTS" id="PR00344">
    <property type="entry name" value="BCTRLSENSOR"/>
</dbReference>
<evidence type="ECO:0000256" key="4">
    <source>
        <dbReference type="ARBA" id="ARBA00022553"/>
    </source>
</evidence>
<dbReference type="KEGG" id="cfon:HZU75_03165"/>
<dbReference type="PANTHER" id="PTHR45339:SF1">
    <property type="entry name" value="HYBRID SIGNAL TRANSDUCTION HISTIDINE KINASE J"/>
    <property type="match status" value="1"/>
</dbReference>
<dbReference type="CDD" id="cd17546">
    <property type="entry name" value="REC_hyHK_CKI1_RcsC-like"/>
    <property type="match status" value="1"/>
</dbReference>
<keyword evidence="10" id="KW-1133">Transmembrane helix</keyword>
<evidence type="ECO:0000313" key="20">
    <source>
        <dbReference type="Proteomes" id="UP000510822"/>
    </source>
</evidence>
<dbReference type="GO" id="GO:0016020">
    <property type="term" value="C:membrane"/>
    <property type="evidence" value="ECO:0007669"/>
    <property type="project" value="UniProtKB-SubCell"/>
</dbReference>
<dbReference type="EMBL" id="CP058952">
    <property type="protein sequence ID" value="QLI80609.1"/>
    <property type="molecule type" value="Genomic_DNA"/>
</dbReference>
<keyword evidence="9" id="KW-0067">ATP-binding</keyword>
<evidence type="ECO:0000256" key="12">
    <source>
        <dbReference type="ARBA" id="ARBA00023136"/>
    </source>
</evidence>
<dbReference type="FunFam" id="3.30.565.10:FF:000010">
    <property type="entry name" value="Sensor histidine kinase RcsC"/>
    <property type="match status" value="1"/>
</dbReference>
<dbReference type="InterPro" id="IPR036890">
    <property type="entry name" value="HATPase_C_sf"/>
</dbReference>
<dbReference type="Pfam" id="PF00072">
    <property type="entry name" value="Response_reg"/>
    <property type="match status" value="1"/>
</dbReference>
<evidence type="ECO:0000256" key="7">
    <source>
        <dbReference type="ARBA" id="ARBA00022741"/>
    </source>
</evidence>
<comment type="subcellular location">
    <subcellularLocation>
        <location evidence="2">Membrane</location>
    </subcellularLocation>
</comment>
<evidence type="ECO:0000256" key="16">
    <source>
        <dbReference type="SAM" id="Coils"/>
    </source>
</evidence>
<keyword evidence="20" id="KW-1185">Reference proteome</keyword>
<evidence type="ECO:0000256" key="8">
    <source>
        <dbReference type="ARBA" id="ARBA00022777"/>
    </source>
</evidence>
<gene>
    <name evidence="19" type="ORF">HZU75_03165</name>
</gene>
<evidence type="ECO:0000256" key="11">
    <source>
        <dbReference type="ARBA" id="ARBA00023012"/>
    </source>
</evidence>
<evidence type="ECO:0000256" key="5">
    <source>
        <dbReference type="ARBA" id="ARBA00022679"/>
    </source>
</evidence>
<dbReference type="SUPFAM" id="SSF55781">
    <property type="entry name" value="GAF domain-like"/>
    <property type="match status" value="1"/>
</dbReference>
<keyword evidence="11" id="KW-0902">Two-component regulatory system</keyword>
<dbReference type="InterPro" id="IPR011006">
    <property type="entry name" value="CheY-like_superfamily"/>
</dbReference>
<dbReference type="GO" id="GO:0005524">
    <property type="term" value="F:ATP binding"/>
    <property type="evidence" value="ECO:0007669"/>
    <property type="project" value="UniProtKB-KW"/>
</dbReference>
<dbReference type="InterPro" id="IPR003661">
    <property type="entry name" value="HisK_dim/P_dom"/>
</dbReference>
<feature type="domain" description="Histidine kinase" evidence="17">
    <location>
        <begin position="391"/>
        <end position="607"/>
    </location>
</feature>
<dbReference type="PROSITE" id="PS50110">
    <property type="entry name" value="RESPONSE_REGULATORY"/>
    <property type="match status" value="1"/>
</dbReference>
<feature type="domain" description="Response regulatory" evidence="18">
    <location>
        <begin position="740"/>
        <end position="856"/>
    </location>
</feature>
<dbReference type="RefSeq" id="WP_180307749.1">
    <property type="nucleotide sequence ID" value="NZ_CP058952.1"/>
</dbReference>
<evidence type="ECO:0000259" key="17">
    <source>
        <dbReference type="PROSITE" id="PS50109"/>
    </source>
</evidence>
<accession>A0A7D5ZEY4</accession>
<dbReference type="GO" id="GO:0000155">
    <property type="term" value="F:phosphorelay sensor kinase activity"/>
    <property type="evidence" value="ECO:0007669"/>
    <property type="project" value="InterPro"/>
</dbReference>
<dbReference type="SUPFAM" id="SSF55874">
    <property type="entry name" value="ATPase domain of HSP90 chaperone/DNA topoisomerase II/histidine kinase"/>
    <property type="match status" value="1"/>
</dbReference>
<dbReference type="CDD" id="cd16922">
    <property type="entry name" value="HATPase_EvgS-ArcB-TorS-like"/>
    <property type="match status" value="1"/>
</dbReference>
<dbReference type="InterPro" id="IPR029016">
    <property type="entry name" value="GAF-like_dom_sf"/>
</dbReference>
<dbReference type="Gene3D" id="1.10.287.130">
    <property type="match status" value="1"/>
</dbReference>
<feature type="coiled-coil region" evidence="16">
    <location>
        <begin position="176"/>
        <end position="203"/>
    </location>
</feature>
<comment type="catalytic activity">
    <reaction evidence="1">
        <text>ATP + protein L-histidine = ADP + protein N-phospho-L-histidine.</text>
        <dbReference type="EC" id="2.7.13.3"/>
    </reaction>
</comment>
<evidence type="ECO:0000256" key="2">
    <source>
        <dbReference type="ARBA" id="ARBA00004370"/>
    </source>
</evidence>
<dbReference type="Gene3D" id="3.40.50.2300">
    <property type="match status" value="1"/>
</dbReference>
<dbReference type="SMART" id="SM00388">
    <property type="entry name" value="HisKA"/>
    <property type="match status" value="1"/>
</dbReference>
<evidence type="ECO:0000256" key="10">
    <source>
        <dbReference type="ARBA" id="ARBA00022989"/>
    </source>
</evidence>
<evidence type="ECO:0000256" key="9">
    <source>
        <dbReference type="ARBA" id="ARBA00022840"/>
    </source>
</evidence>
<sequence>MKLESVLQLSALLSTHTWDAFAEQLVGAVRDSFDAKRTFLILPAEDRQTLQVHAQAVIGLRPLCFAEPQSPEAFFGLAVEEMHWQLREPALSVRPVDFQVQDIWEVEGDCIPELVRWILPLEYHGKLIAMLYVELSDVLRLKSYLETAAFRVECEALAGMLADRIEALLTGGEVERDEMTRRLQNSLQRAEEYRELLQKLHEVTLRLTQTPDLDSLQRESVRAAITDLGIDRLGLFAVDHDKGLMLGTYGTNNDGELTDEHWYSANIPQHQIFMAAAEKPGEVIVKEDAPIYYNKVVVGRGWNSLVGLYADGKHLGWMAADNFLRRRTLMPYQREVMKLFAAIVAQLIRAKQVQQEMHLLNARLSQQTAALAHAKDQAEAASRAKSDFLATISHEIRTPLNGVLGFAQLLGDTALNKEQHEYVSNIRKSGDSLVLLVNDLLDYSKIEAGKFELNPDFFNLQEVLEDSCSMLASRAVERRIELVLDIAPVFPVRYFGDGLRIKQVMVNLISNALKFTEQGGVYLSATVQGDAIELRIRDTGIGISKAQQALLFQRFYQADSGSTRRYGGTGLGLAICKLLLELMGGSIAVESELGQGSCFVVRLPIGVDDTIRQRVLPTLACLANKRLALLGLPNWSQPWIKRLLAASQVQWLDLEHASLDQADVIIIDEDASTPSTLAINAPMLVLGWQANPPADGGGKKAFLAKPALSEIGLIRGLKKLLEIQPTAAPLPVNQVRFKGHILVAEDNPMNQRVVSAFLRKLGCTVKIAHSGKDAVEMTQTGEFDLILMDWQMPEMDGIEATRILRSQPQFQTLPIIALTANAFESSEEQCLAAGMDGFLAKPLEFARLQDLLAYYLVECDDDESCLQN</sequence>
<evidence type="ECO:0000256" key="6">
    <source>
        <dbReference type="ARBA" id="ARBA00022692"/>
    </source>
</evidence>
<evidence type="ECO:0000256" key="13">
    <source>
        <dbReference type="ARBA" id="ARBA00058004"/>
    </source>
</evidence>
<keyword evidence="8" id="KW-0418">Kinase</keyword>
<dbReference type="InterPro" id="IPR003594">
    <property type="entry name" value="HATPase_dom"/>
</dbReference>
<evidence type="ECO:0000313" key="19">
    <source>
        <dbReference type="EMBL" id="QLI80609.1"/>
    </source>
</evidence>
<keyword evidence="16" id="KW-0175">Coiled coil</keyword>
<evidence type="ECO:0000256" key="3">
    <source>
        <dbReference type="ARBA" id="ARBA00012438"/>
    </source>
</evidence>
<name>A0A7D5ZEY4_9NEIS</name>